<feature type="binding site" evidence="7">
    <location>
        <position position="332"/>
    </location>
    <ligand>
        <name>N-formimidoyl-L-glutamate</name>
        <dbReference type="ChEBI" id="CHEBI:58928"/>
    </ligand>
</feature>
<feature type="binding site" evidence="7">
    <location>
        <position position="330"/>
    </location>
    <ligand>
        <name>Fe(3+)</name>
        <dbReference type="ChEBI" id="CHEBI:29034"/>
    </ligand>
</feature>
<dbReference type="EC" id="3.5.2.7" evidence="1 7"/>
<keyword evidence="5 7" id="KW-0862">Zinc</keyword>
<dbReference type="InterPro" id="IPR011059">
    <property type="entry name" value="Metal-dep_hydrolase_composite"/>
</dbReference>
<dbReference type="GO" id="GO:0019557">
    <property type="term" value="P:L-histidine catabolic process to glutamate and formate"/>
    <property type="evidence" value="ECO:0007669"/>
    <property type="project" value="UniProtKB-UniPathway"/>
</dbReference>
<dbReference type="Gene3D" id="3.20.20.140">
    <property type="entry name" value="Metal-dependent hydrolases"/>
    <property type="match status" value="1"/>
</dbReference>
<gene>
    <name evidence="7" type="primary">hutI</name>
    <name evidence="9" type="ORF">TBC1_12945</name>
</gene>
<dbReference type="Gene3D" id="2.30.40.10">
    <property type="entry name" value="Urease, subunit C, domain 1"/>
    <property type="match status" value="1"/>
</dbReference>
<dbReference type="GO" id="GO:0050480">
    <property type="term" value="F:imidazolonepropionase activity"/>
    <property type="evidence" value="ECO:0007669"/>
    <property type="project" value="UniProtKB-UniRule"/>
</dbReference>
<feature type="domain" description="Amidohydrolase-related" evidence="8">
    <location>
        <begin position="308"/>
        <end position="400"/>
    </location>
</feature>
<evidence type="ECO:0000313" key="10">
    <source>
        <dbReference type="Proteomes" id="UP000053091"/>
    </source>
</evidence>
<feature type="binding site" evidence="7">
    <location>
        <position position="95"/>
    </location>
    <ligand>
        <name>4-imidazolone-5-propanoate</name>
        <dbReference type="ChEBI" id="CHEBI:77893"/>
    </ligand>
</feature>
<feature type="binding site" evidence="7">
    <location>
        <position position="334"/>
    </location>
    <ligand>
        <name>N-formimidoyl-L-glutamate</name>
        <dbReference type="ChEBI" id="CHEBI:58928"/>
    </ligand>
</feature>
<feature type="binding site" evidence="7">
    <location>
        <position position="256"/>
    </location>
    <ligand>
        <name>Fe(3+)</name>
        <dbReference type="ChEBI" id="CHEBI:29034"/>
    </ligand>
</feature>
<evidence type="ECO:0000259" key="8">
    <source>
        <dbReference type="Pfam" id="PF01979"/>
    </source>
</evidence>
<dbReference type="UniPathway" id="UPA00379">
    <property type="reaction ID" value="UER00551"/>
</dbReference>
<dbReference type="AlphaFoldDB" id="A0A0S7BVZ4"/>
<dbReference type="RefSeq" id="WP_062045251.1">
    <property type="nucleotide sequence ID" value="NZ_DF968183.1"/>
</dbReference>
<dbReference type="OrthoDB" id="9776455at2"/>
<dbReference type="PATRIC" id="fig|1678841.3.peg.3716"/>
<keyword evidence="3 7" id="KW-0378">Hydrolase</keyword>
<feature type="binding site" evidence="7">
    <location>
        <position position="330"/>
    </location>
    <ligand>
        <name>Zn(2+)</name>
        <dbReference type="ChEBI" id="CHEBI:29105"/>
    </ligand>
</feature>
<protein>
    <recommendedName>
        <fullName evidence="1 7">Imidazolonepropionase</fullName>
        <ecNumber evidence="1 7">3.5.2.7</ecNumber>
    </recommendedName>
    <alternativeName>
        <fullName evidence="7">Imidazolone-5-propionate hydrolase</fullName>
    </alternativeName>
</protein>
<dbReference type="Proteomes" id="UP000053091">
    <property type="component" value="Unassembled WGS sequence"/>
</dbReference>
<comment type="subcellular location">
    <subcellularLocation>
        <location evidence="7">Cytoplasm</location>
    </subcellularLocation>
</comment>
<feature type="binding site" evidence="7">
    <location>
        <position position="86"/>
    </location>
    <ligand>
        <name>Zn(2+)</name>
        <dbReference type="ChEBI" id="CHEBI:29105"/>
    </ligand>
</feature>
<evidence type="ECO:0000256" key="4">
    <source>
        <dbReference type="ARBA" id="ARBA00022808"/>
    </source>
</evidence>
<dbReference type="HAMAP" id="MF_00372">
    <property type="entry name" value="HutI"/>
    <property type="match status" value="1"/>
</dbReference>
<dbReference type="InterPro" id="IPR005920">
    <property type="entry name" value="HutI"/>
</dbReference>
<feature type="binding site" evidence="7">
    <location>
        <position position="191"/>
    </location>
    <ligand>
        <name>4-imidazolone-5-propanoate</name>
        <dbReference type="ChEBI" id="CHEBI:77893"/>
    </ligand>
</feature>
<evidence type="ECO:0000256" key="3">
    <source>
        <dbReference type="ARBA" id="ARBA00022801"/>
    </source>
</evidence>
<dbReference type="InterPro" id="IPR006680">
    <property type="entry name" value="Amidohydro-rel"/>
</dbReference>
<dbReference type="GO" id="GO:0005737">
    <property type="term" value="C:cytoplasm"/>
    <property type="evidence" value="ECO:0007669"/>
    <property type="project" value="UniProtKB-SubCell"/>
</dbReference>
<feature type="binding site" evidence="7">
    <location>
        <position position="86"/>
    </location>
    <ligand>
        <name>Fe(3+)</name>
        <dbReference type="ChEBI" id="CHEBI:29034"/>
    </ligand>
</feature>
<dbReference type="GO" id="GO:0019556">
    <property type="term" value="P:L-histidine catabolic process to glutamate and formamide"/>
    <property type="evidence" value="ECO:0007669"/>
    <property type="project" value="UniProtKB-UniRule"/>
</dbReference>
<dbReference type="FunFam" id="3.20.20.140:FF:000007">
    <property type="entry name" value="Imidazolonepropionase"/>
    <property type="match status" value="1"/>
</dbReference>
<proteinExistence type="inferred from homology"/>
<comment type="function">
    <text evidence="7">Catalyzes the hydrolytic cleavage of the carbon-nitrogen bond in imidazolone-5-propanoate to yield N-formimidoyl-L-glutamate. It is the third step in the universal histidine degradation pathway.</text>
</comment>
<accession>A0A0S7BVZ4</accession>
<dbReference type="EMBL" id="DF968183">
    <property type="protein sequence ID" value="GAP45125.1"/>
    <property type="molecule type" value="Genomic_DNA"/>
</dbReference>
<evidence type="ECO:0000256" key="1">
    <source>
        <dbReference type="ARBA" id="ARBA00012864"/>
    </source>
</evidence>
<keyword evidence="2 7" id="KW-0479">Metal-binding</keyword>
<dbReference type="Pfam" id="PF01979">
    <property type="entry name" value="Amidohydro_1"/>
    <property type="match status" value="1"/>
</dbReference>
<dbReference type="InterPro" id="IPR032466">
    <property type="entry name" value="Metal_Hydrolase"/>
</dbReference>
<sequence length="421" mass="46498">MPETNKLLIINIKSLAGIDNGEVLFKAGKEMSTFEKLEDAWLLTEGSIIRDFGQMSQLDQILYEEPGVRIIDARGRMVFPSFCDSHTHLVYAGSREIEYVDKIRGLSYEEIAKRGGGILNSAKRLHEASEEELTEQALERLNEIISYGTGAVEIKSGYGLNTADELKMLRVIQRLRMLSPLTIKSTFLGAHAVPAEYKGKQGEYVDLIINEMIPQVSAANLADYIDVFCDRGFFTPDETERILMAGIKYGLRPKIHANELDYSGGIQVGVKYDALSVDHLEYTGDEEISALMDSETMPTLLPGAAFFLNMVHAPARKMIEAGLPIALASDFNPGSSPSGNMQLILSMGCIMFRMTPEESFNACTINGAYAMGISDQYGSIARGKKANFFITKPIPTIEFMPYAYGSNKAETTVLNGEIINF</sequence>
<dbReference type="PANTHER" id="PTHR42752:SF1">
    <property type="entry name" value="IMIDAZOLONEPROPIONASE-RELATED"/>
    <property type="match status" value="1"/>
</dbReference>
<comment type="cofactor">
    <cofactor evidence="7">
        <name>Zn(2+)</name>
        <dbReference type="ChEBI" id="CHEBI:29105"/>
    </cofactor>
    <cofactor evidence="7">
        <name>Fe(3+)</name>
        <dbReference type="ChEBI" id="CHEBI:29034"/>
    </cofactor>
    <text evidence="7">Binds 1 zinc or iron ion per subunit.</text>
</comment>
<evidence type="ECO:0000256" key="5">
    <source>
        <dbReference type="ARBA" id="ARBA00022833"/>
    </source>
</evidence>
<feature type="binding site" evidence="7">
    <location>
        <position position="158"/>
    </location>
    <ligand>
        <name>N-formimidoyl-L-glutamate</name>
        <dbReference type="ChEBI" id="CHEBI:58928"/>
    </ligand>
</feature>
<dbReference type="NCBIfam" id="TIGR01224">
    <property type="entry name" value="hutI"/>
    <property type="match status" value="1"/>
</dbReference>
<keyword evidence="7" id="KW-0963">Cytoplasm</keyword>
<feature type="binding site" evidence="7">
    <location>
        <position position="88"/>
    </location>
    <ligand>
        <name>Zn(2+)</name>
        <dbReference type="ChEBI" id="CHEBI:29105"/>
    </ligand>
</feature>
<keyword evidence="10" id="KW-1185">Reference proteome</keyword>
<comment type="pathway">
    <text evidence="7">Amino-acid degradation; L-histidine degradation into L-glutamate; N-formimidoyl-L-glutamate from L-histidine: step 3/3.</text>
</comment>
<keyword evidence="6 7" id="KW-0408">Iron</keyword>
<dbReference type="GO" id="GO:0005506">
    <property type="term" value="F:iron ion binding"/>
    <property type="evidence" value="ECO:0007669"/>
    <property type="project" value="UniProtKB-UniRule"/>
</dbReference>
<evidence type="ECO:0000313" key="9">
    <source>
        <dbReference type="EMBL" id="GAP45125.1"/>
    </source>
</evidence>
<feature type="binding site" evidence="7">
    <location>
        <position position="158"/>
    </location>
    <ligand>
        <name>4-imidazolone-5-propanoate</name>
        <dbReference type="ChEBI" id="CHEBI:77893"/>
    </ligand>
</feature>
<evidence type="ECO:0000256" key="6">
    <source>
        <dbReference type="ARBA" id="ARBA00023004"/>
    </source>
</evidence>
<comment type="catalytic activity">
    <reaction evidence="7">
        <text>4-imidazolone-5-propanoate + H2O = N-formimidoyl-L-glutamate</text>
        <dbReference type="Rhea" id="RHEA:23660"/>
        <dbReference type="ChEBI" id="CHEBI:15377"/>
        <dbReference type="ChEBI" id="CHEBI:58928"/>
        <dbReference type="ChEBI" id="CHEBI:77893"/>
        <dbReference type="EC" id="3.5.2.7"/>
    </reaction>
</comment>
<name>A0A0S7BVZ4_9BACT</name>
<evidence type="ECO:0000256" key="7">
    <source>
        <dbReference type="HAMAP-Rule" id="MF_00372"/>
    </source>
</evidence>
<keyword evidence="4 7" id="KW-0369">Histidine metabolism</keyword>
<organism evidence="9">
    <name type="scientific">Lentimicrobium saccharophilum</name>
    <dbReference type="NCBI Taxonomy" id="1678841"/>
    <lineage>
        <taxon>Bacteria</taxon>
        <taxon>Pseudomonadati</taxon>
        <taxon>Bacteroidota</taxon>
        <taxon>Bacteroidia</taxon>
        <taxon>Bacteroidales</taxon>
        <taxon>Lentimicrobiaceae</taxon>
        <taxon>Lentimicrobium</taxon>
    </lineage>
</organism>
<dbReference type="SUPFAM" id="SSF51338">
    <property type="entry name" value="Composite domain of metallo-dependent hydrolases"/>
    <property type="match status" value="1"/>
</dbReference>
<reference evidence="9" key="1">
    <citation type="journal article" date="2015" name="Genome Announc.">
        <title>Draft Genome Sequence of Bacteroidales Strain TBC1, a Novel Isolate from a Methanogenic Wastewater Treatment System.</title>
        <authorList>
            <person name="Tourlousse D.M."/>
            <person name="Matsuura N."/>
            <person name="Sun L."/>
            <person name="Toyonaga M."/>
            <person name="Kuroda K."/>
            <person name="Ohashi A."/>
            <person name="Cruz R."/>
            <person name="Yamaguchi T."/>
            <person name="Sekiguchi Y."/>
        </authorList>
    </citation>
    <scope>NUCLEOTIDE SEQUENCE [LARGE SCALE GENOMIC DNA]</scope>
    <source>
        <strain evidence="9">TBC1</strain>
    </source>
</reference>
<feature type="binding site" evidence="7">
    <location>
        <position position="88"/>
    </location>
    <ligand>
        <name>Fe(3+)</name>
        <dbReference type="ChEBI" id="CHEBI:29034"/>
    </ligand>
</feature>
<dbReference type="SUPFAM" id="SSF51556">
    <property type="entry name" value="Metallo-dependent hydrolases"/>
    <property type="match status" value="1"/>
</dbReference>
<evidence type="ECO:0000256" key="2">
    <source>
        <dbReference type="ARBA" id="ARBA00022723"/>
    </source>
</evidence>
<dbReference type="PANTHER" id="PTHR42752">
    <property type="entry name" value="IMIDAZOLONEPROPIONASE"/>
    <property type="match status" value="1"/>
</dbReference>
<feature type="binding site" evidence="7">
    <location>
        <position position="259"/>
    </location>
    <ligand>
        <name>4-imidazolone-5-propanoate</name>
        <dbReference type="ChEBI" id="CHEBI:77893"/>
    </ligand>
</feature>
<dbReference type="GO" id="GO:0008270">
    <property type="term" value="F:zinc ion binding"/>
    <property type="evidence" value="ECO:0007669"/>
    <property type="project" value="UniProtKB-UniRule"/>
</dbReference>
<feature type="binding site" evidence="7">
    <location>
        <position position="256"/>
    </location>
    <ligand>
        <name>Zn(2+)</name>
        <dbReference type="ChEBI" id="CHEBI:29105"/>
    </ligand>
</feature>
<dbReference type="STRING" id="1678841.TBC1_12945"/>
<feature type="binding site" evidence="7">
    <location>
        <position position="335"/>
    </location>
    <ligand>
        <name>4-imidazolone-5-propanoate</name>
        <dbReference type="ChEBI" id="CHEBI:77893"/>
    </ligand>
</feature>
<comment type="similarity">
    <text evidence="7">Belongs to the metallo-dependent hydrolases superfamily. HutI family.</text>
</comment>
<dbReference type="CDD" id="cd01296">
    <property type="entry name" value="Imidazolone-5PH"/>
    <property type="match status" value="1"/>
</dbReference>